<protein>
    <recommendedName>
        <fullName evidence="3">Pro-apoptotic serine protease NMA111</fullName>
    </recommendedName>
    <alternativeName>
        <fullName evidence="4">Pro-apoptotic serine protease nma111</fullName>
    </alternativeName>
</protein>
<evidence type="ECO:0000313" key="9">
    <source>
        <dbReference type="EMBL" id="KKA30706.1"/>
    </source>
</evidence>
<dbReference type="SUPFAM" id="SSF50494">
    <property type="entry name" value="Trypsin-like serine proteases"/>
    <property type="match status" value="2"/>
</dbReference>
<evidence type="ECO:0000256" key="2">
    <source>
        <dbReference type="ARBA" id="ARBA00010541"/>
    </source>
</evidence>
<dbReference type="Pfam" id="PF13365">
    <property type="entry name" value="Trypsin_2"/>
    <property type="match status" value="1"/>
</dbReference>
<dbReference type="PRINTS" id="PR00834">
    <property type="entry name" value="PROTEASES2C"/>
</dbReference>
<feature type="domain" description="PDZ-like" evidence="8">
    <location>
        <begin position="911"/>
        <end position="988"/>
    </location>
</feature>
<dbReference type="OrthoDB" id="4217619at2759"/>
<comment type="function">
    <text evidence="1">Nuclear serine protease which mediates apoptosis.</text>
</comment>
<evidence type="ECO:0000259" key="8">
    <source>
        <dbReference type="Pfam" id="PF12812"/>
    </source>
</evidence>
<feature type="compositionally biased region" description="Low complexity" evidence="7">
    <location>
        <begin position="25"/>
        <end position="38"/>
    </location>
</feature>
<gene>
    <name evidence="9" type="ORF">TD95_004191</name>
</gene>
<dbReference type="GO" id="GO:0004252">
    <property type="term" value="F:serine-type endopeptidase activity"/>
    <property type="evidence" value="ECO:0007669"/>
    <property type="project" value="InterPro"/>
</dbReference>
<dbReference type="PANTHER" id="PTHR46366:SF8">
    <property type="entry name" value="PRO-APOPTOTIC SERINE PROTEASE NMA111"/>
    <property type="match status" value="1"/>
</dbReference>
<sequence length="1059" mass="116747">MSSRPKRKAPPSPADSRALKHQRPTTTNSTTSSATPVTQSSTMDMAPLTNGATVRMPLHSYSAAEDHLASDDDEVLDDAASSLTSEDADGEEGESVGMLGEYMGLGATESIEWQQTIGNVVPTVVSIRFCLPCSFDSDFADTSEATGFVVDAERGYILTNRHVVGAGPFWGYCVFDNHEEVDAYAVYRDPIHDFGILRFDPKAIKYMPVRALQLRPDLAKVGLEIRVVGNDAGEKLCILSGVISRVDRNAPEYADGYSDFNTCYFQTNAAATGGSSGSPVVNIDGHAIALQAGGRVDGASTDYLLPLDRAARALKCIQEGKPVERGDIQCQFLLKPFDECRRLGLSASREAEVRKAFPQANSMLVAEIVLPEGPSHKKIEEGDVLLLVNDEIVCDFIRLDEILDASVGKTIKVLLQRVGEEIEVEIKVGDLHRISPDRFLTVSGATFHNLSYHQARLYAVPCRGVYVCEAANSFRLKTAESGLVLESVDHRPTPNLDVFADVMQTIPDRSRVVVTYRNLRDLHTLHTTIVTVDRHWTKKMELAVRNDKTGLWDFSEVGKALPPVEPVPRKAAFIQLHHTSYPAVAELVRSFVQVSTIIPMKLDAFPKNRRWAMGVVIDAEKGLVVVSRAIVPYDLCDITVTIAESVQLVGKVVFLHPLQNYVVVQYDPKLVDAPVKSARLSEQGLVQGQATYFIGINRQGRLVHTATSVTEVTAVAIPPNSVAPRYRAVNVDAITIDSSLGGQCGSGVLVGNDGAVQALWLTYLGEQSSCSRHDEEYHLGLATPTLLPIVRDLQAGKQPNLRMLSAEFTAIQMSQARIMGASEEWIERVSEANQMHHQLFMVNKCWLAQNANLTETEALQEGDILLTLNDKLITRVAELDVMYSHDVLLARVIRQRKEMELQLKTTRTDDVETDRALWFCGAIIHRPHHAVRQQISRLPSDVYVSARSRGSPAYQYGLAPTNFITHVNRRETKTLDVFLDAVREIPNNTYFVLKAVTFDGVPWVVTMKKNDHYFPTVEWVKDASDPCGWKRTVCKAKGDDTAAVTEAPVSAETDGADVE</sequence>
<dbReference type="InterPro" id="IPR036034">
    <property type="entry name" value="PDZ_sf"/>
</dbReference>
<accession>A0A0F4ZKQ2</accession>
<dbReference type="InterPro" id="IPR025926">
    <property type="entry name" value="PDZ-like_dom"/>
</dbReference>
<dbReference type="InterPro" id="IPR001940">
    <property type="entry name" value="Peptidase_S1C"/>
</dbReference>
<dbReference type="Pfam" id="PF12812">
    <property type="entry name" value="PDZ_1"/>
    <property type="match status" value="2"/>
</dbReference>
<dbReference type="Proteomes" id="UP000033483">
    <property type="component" value="Unassembled WGS sequence"/>
</dbReference>
<keyword evidence="10" id="KW-1185">Reference proteome</keyword>
<dbReference type="SUPFAM" id="SSF50156">
    <property type="entry name" value="PDZ domain-like"/>
    <property type="match status" value="3"/>
</dbReference>
<dbReference type="GO" id="GO:0006508">
    <property type="term" value="P:proteolysis"/>
    <property type="evidence" value="ECO:0007669"/>
    <property type="project" value="InterPro"/>
</dbReference>
<evidence type="ECO:0000256" key="4">
    <source>
        <dbReference type="ARBA" id="ARBA00021524"/>
    </source>
</evidence>
<comment type="similarity">
    <text evidence="2">Belongs to the peptidase S1C family.</text>
</comment>
<evidence type="ECO:0000256" key="6">
    <source>
        <dbReference type="ARBA" id="ARBA00022737"/>
    </source>
</evidence>
<dbReference type="PANTHER" id="PTHR46366">
    <property type="entry name" value="PRO-APOPTOTIC SERINE PROTEASE NMA111"/>
    <property type="match status" value="1"/>
</dbReference>
<organism evidence="9 10">
    <name type="scientific">Thielaviopsis punctulata</name>
    <dbReference type="NCBI Taxonomy" id="72032"/>
    <lineage>
        <taxon>Eukaryota</taxon>
        <taxon>Fungi</taxon>
        <taxon>Dikarya</taxon>
        <taxon>Ascomycota</taxon>
        <taxon>Pezizomycotina</taxon>
        <taxon>Sordariomycetes</taxon>
        <taxon>Hypocreomycetidae</taxon>
        <taxon>Microascales</taxon>
        <taxon>Ceratocystidaceae</taxon>
        <taxon>Thielaviopsis</taxon>
    </lineage>
</organism>
<feature type="domain" description="PDZ-like" evidence="8">
    <location>
        <begin position="434"/>
        <end position="509"/>
    </location>
</feature>
<evidence type="ECO:0000313" key="10">
    <source>
        <dbReference type="Proteomes" id="UP000033483"/>
    </source>
</evidence>
<dbReference type="AlphaFoldDB" id="A0A0F4ZKQ2"/>
<evidence type="ECO:0000256" key="3">
    <source>
        <dbReference type="ARBA" id="ARBA00020338"/>
    </source>
</evidence>
<evidence type="ECO:0000256" key="7">
    <source>
        <dbReference type="SAM" id="MobiDB-lite"/>
    </source>
</evidence>
<dbReference type="CDD" id="cd06719">
    <property type="entry name" value="PDZ2-4_Nma111p-like"/>
    <property type="match status" value="1"/>
</dbReference>
<dbReference type="EMBL" id="LAEV01000302">
    <property type="protein sequence ID" value="KKA30706.1"/>
    <property type="molecule type" value="Genomic_DNA"/>
</dbReference>
<dbReference type="InterPro" id="IPR009003">
    <property type="entry name" value="Peptidase_S1_PA"/>
</dbReference>
<dbReference type="GO" id="GO:0006915">
    <property type="term" value="P:apoptotic process"/>
    <property type="evidence" value="ECO:0007669"/>
    <property type="project" value="UniProtKB-KW"/>
</dbReference>
<name>A0A0F4ZKQ2_9PEZI</name>
<feature type="region of interest" description="Disordered" evidence="7">
    <location>
        <begin position="1"/>
        <end position="50"/>
    </location>
</feature>
<evidence type="ECO:0000256" key="1">
    <source>
        <dbReference type="ARBA" id="ARBA00002558"/>
    </source>
</evidence>
<proteinExistence type="inferred from homology"/>
<dbReference type="Gene3D" id="2.40.10.120">
    <property type="match status" value="1"/>
</dbReference>
<reference evidence="9 10" key="1">
    <citation type="submission" date="2015-03" db="EMBL/GenBank/DDBJ databases">
        <authorList>
            <person name="Radwan O."/>
            <person name="Al-Naeli F.A."/>
            <person name="Rendon G.A."/>
            <person name="Fields C."/>
        </authorList>
    </citation>
    <scope>NUCLEOTIDE SEQUENCE [LARGE SCALE GENOMIC DNA]</scope>
    <source>
        <strain evidence="9">CR-DP1</strain>
    </source>
</reference>
<dbReference type="CDD" id="cd06786">
    <property type="entry name" value="cpPDZ1_ScNma111-like"/>
    <property type="match status" value="1"/>
</dbReference>
<evidence type="ECO:0000256" key="5">
    <source>
        <dbReference type="ARBA" id="ARBA00022703"/>
    </source>
</evidence>
<keyword evidence="6" id="KW-0677">Repeat</keyword>
<keyword evidence="5" id="KW-0053">Apoptosis</keyword>
<comment type="caution">
    <text evidence="9">The sequence shown here is derived from an EMBL/GenBank/DDBJ whole genome shotgun (WGS) entry which is preliminary data.</text>
</comment>
<dbReference type="Gene3D" id="2.30.42.10">
    <property type="match status" value="1"/>
</dbReference>